<dbReference type="OrthoDB" id="9794566at2"/>
<organism evidence="4 5">
    <name type="scientific">Methylobacterium oryzihabitans</name>
    <dbReference type="NCBI Taxonomy" id="2499852"/>
    <lineage>
        <taxon>Bacteria</taxon>
        <taxon>Pseudomonadati</taxon>
        <taxon>Pseudomonadota</taxon>
        <taxon>Alphaproteobacteria</taxon>
        <taxon>Hyphomicrobiales</taxon>
        <taxon>Methylobacteriaceae</taxon>
        <taxon>Methylobacterium</taxon>
    </lineage>
</organism>
<dbReference type="PANTHER" id="PTHR43877:SF2">
    <property type="entry name" value="AMINOALKYLPHOSPHONATE N-ACETYLTRANSFERASE-RELATED"/>
    <property type="match status" value="1"/>
</dbReference>
<evidence type="ECO:0000256" key="1">
    <source>
        <dbReference type="ARBA" id="ARBA00022679"/>
    </source>
</evidence>
<dbReference type="GO" id="GO:0016747">
    <property type="term" value="F:acyltransferase activity, transferring groups other than amino-acyl groups"/>
    <property type="evidence" value="ECO:0007669"/>
    <property type="project" value="InterPro"/>
</dbReference>
<dbReference type="InterPro" id="IPR016181">
    <property type="entry name" value="Acyl_CoA_acyltransferase"/>
</dbReference>
<dbReference type="SUPFAM" id="SSF55729">
    <property type="entry name" value="Acyl-CoA N-acyltransferases (Nat)"/>
    <property type="match status" value="1"/>
</dbReference>
<sequence length="140" mass="15369">MTTIMPYRDHHFAGVASLWAEAFPDDSSWNRPEVAIPEKMRFQPDLFFVALEADAVVGSVMAGYEGHRGWISRIAVLKAFRGRGLGRSLLDHAEARLAALGCIKVNLQVLASNAATAEFYARSGYAVEARISMSKRLGGR</sequence>
<proteinExistence type="predicted"/>
<dbReference type="Gene3D" id="3.40.630.30">
    <property type="match status" value="1"/>
</dbReference>
<dbReference type="RefSeq" id="WP_127727598.1">
    <property type="nucleotide sequence ID" value="NZ_SACP01000003.1"/>
</dbReference>
<evidence type="ECO:0000313" key="4">
    <source>
        <dbReference type="EMBL" id="RVU20623.1"/>
    </source>
</evidence>
<evidence type="ECO:0000259" key="3">
    <source>
        <dbReference type="PROSITE" id="PS51186"/>
    </source>
</evidence>
<dbReference type="Pfam" id="PF00583">
    <property type="entry name" value="Acetyltransf_1"/>
    <property type="match status" value="1"/>
</dbReference>
<dbReference type="InterPro" id="IPR050832">
    <property type="entry name" value="Bact_Acetyltransf"/>
</dbReference>
<evidence type="ECO:0000256" key="2">
    <source>
        <dbReference type="ARBA" id="ARBA00023315"/>
    </source>
</evidence>
<name>A0A437PEH0_9HYPH</name>
<dbReference type="InterPro" id="IPR000182">
    <property type="entry name" value="GNAT_dom"/>
</dbReference>
<dbReference type="PANTHER" id="PTHR43877">
    <property type="entry name" value="AMINOALKYLPHOSPHONATE N-ACETYLTRANSFERASE-RELATED-RELATED"/>
    <property type="match status" value="1"/>
</dbReference>
<dbReference type="CDD" id="cd04301">
    <property type="entry name" value="NAT_SF"/>
    <property type="match status" value="1"/>
</dbReference>
<protein>
    <submittedName>
        <fullName evidence="4">GNAT family acetyltransferase</fullName>
    </submittedName>
</protein>
<dbReference type="EMBL" id="SACP01000003">
    <property type="protein sequence ID" value="RVU20623.1"/>
    <property type="molecule type" value="Genomic_DNA"/>
</dbReference>
<dbReference type="PROSITE" id="PS51186">
    <property type="entry name" value="GNAT"/>
    <property type="match status" value="1"/>
</dbReference>
<dbReference type="Proteomes" id="UP000286997">
    <property type="component" value="Unassembled WGS sequence"/>
</dbReference>
<dbReference type="AlphaFoldDB" id="A0A437PEH0"/>
<gene>
    <name evidence="4" type="ORF">EOE48_04540</name>
</gene>
<keyword evidence="5" id="KW-1185">Reference proteome</keyword>
<dbReference type="NCBIfam" id="NF002959">
    <property type="entry name" value="PRK03624.1"/>
    <property type="match status" value="1"/>
</dbReference>
<keyword evidence="1 4" id="KW-0808">Transferase</keyword>
<accession>A0A437PEH0</accession>
<feature type="domain" description="N-acetyltransferase" evidence="3">
    <location>
        <begin position="2"/>
        <end position="140"/>
    </location>
</feature>
<reference evidence="4 5" key="1">
    <citation type="submission" date="2019-01" db="EMBL/GenBank/DDBJ databases">
        <authorList>
            <person name="Chen W.-M."/>
        </authorList>
    </citation>
    <scope>NUCLEOTIDE SEQUENCE [LARGE SCALE GENOMIC DNA]</scope>
    <source>
        <strain evidence="4 5">TER-1</strain>
    </source>
</reference>
<keyword evidence="2" id="KW-0012">Acyltransferase</keyword>
<comment type="caution">
    <text evidence="4">The sequence shown here is derived from an EMBL/GenBank/DDBJ whole genome shotgun (WGS) entry which is preliminary data.</text>
</comment>
<evidence type="ECO:0000313" key="5">
    <source>
        <dbReference type="Proteomes" id="UP000286997"/>
    </source>
</evidence>